<protein>
    <submittedName>
        <fullName evidence="2">DUF2384 domain-containing protein</fullName>
    </submittedName>
</protein>
<dbReference type="Pfam" id="PF09722">
    <property type="entry name" value="Xre_MbcA_ParS_C"/>
    <property type="match status" value="1"/>
</dbReference>
<dbReference type="InterPro" id="IPR011979">
    <property type="entry name" value="Antitox_Xre"/>
</dbReference>
<evidence type="ECO:0000313" key="3">
    <source>
        <dbReference type="Proteomes" id="UP000609726"/>
    </source>
</evidence>
<keyword evidence="3" id="KW-1185">Reference proteome</keyword>
<name>A0ABX0NVM8_9BURK</name>
<dbReference type="RefSeq" id="WP_166878307.1">
    <property type="nucleotide sequence ID" value="NZ_WHJH01000023.1"/>
</dbReference>
<dbReference type="EMBL" id="WHJH01000023">
    <property type="protein sequence ID" value="NHZ90999.1"/>
    <property type="molecule type" value="Genomic_DNA"/>
</dbReference>
<comment type="caution">
    <text evidence="2">The sequence shown here is derived from an EMBL/GenBank/DDBJ whole genome shotgun (WGS) entry which is preliminary data.</text>
</comment>
<proteinExistence type="predicted"/>
<evidence type="ECO:0000313" key="2">
    <source>
        <dbReference type="EMBL" id="NHZ90999.1"/>
    </source>
</evidence>
<dbReference type="Proteomes" id="UP000609726">
    <property type="component" value="Unassembled WGS sequence"/>
</dbReference>
<organism evidence="2 3">
    <name type="scientific">Massilia mucilaginosa</name>
    <dbReference type="NCBI Taxonomy" id="2609282"/>
    <lineage>
        <taxon>Bacteria</taxon>
        <taxon>Pseudomonadati</taxon>
        <taxon>Pseudomonadota</taxon>
        <taxon>Betaproteobacteria</taxon>
        <taxon>Burkholderiales</taxon>
        <taxon>Oxalobacteraceae</taxon>
        <taxon>Telluria group</taxon>
        <taxon>Massilia</taxon>
    </lineage>
</organism>
<feature type="domain" description="Antitoxin Xre/MbcA/ParS-like toxin-binding" evidence="1">
    <location>
        <begin position="123"/>
        <end position="172"/>
    </location>
</feature>
<dbReference type="InterPro" id="IPR024467">
    <property type="entry name" value="Xre/MbcA/ParS-like_toxin-bd"/>
</dbReference>
<reference evidence="2 3" key="1">
    <citation type="submission" date="2019-10" db="EMBL/GenBank/DDBJ databases">
        <title>Taxonomy of Antarctic Massilia spp.: description of Massilia rubra sp. nov., Massilia aquatica sp. nov., Massilia mucilaginosa sp. nov., Massilia frigida sp. nov. isolated from streams, lakes and regoliths.</title>
        <authorList>
            <person name="Holochova P."/>
            <person name="Sedlacek I."/>
            <person name="Kralova S."/>
            <person name="Maslanova I."/>
            <person name="Busse H.-J."/>
            <person name="Stankova E."/>
            <person name="Vrbovska V."/>
            <person name="Kovarovic V."/>
            <person name="Bartak M."/>
            <person name="Svec P."/>
            <person name="Pantucek R."/>
        </authorList>
    </citation>
    <scope>NUCLEOTIDE SEQUENCE [LARGE SCALE GENOMIC DNA]</scope>
    <source>
        <strain evidence="2 3">CCM 8733</strain>
    </source>
</reference>
<sequence>MSIRGSGKRPSGEKVANPPVALDLEIDSGAAGGKMGRLQQNGFAKLVSDLVQGQCRGVDAIRRGFPSTLLKDTALYFEVPIGHIRSLAGLNESTAHALTRRGANMDPASSERIWRLAHVVAMAQDVFEDDEAAKTWLRSINRAFGDVAPMDYLDTEPGAMAVRQVLNAIATGRAA</sequence>
<gene>
    <name evidence="2" type="ORF">F2P45_18530</name>
</gene>
<accession>A0ABX0NVM8</accession>
<dbReference type="NCBIfam" id="TIGR02293">
    <property type="entry name" value="TAS_TIGR02293"/>
    <property type="match status" value="1"/>
</dbReference>
<evidence type="ECO:0000259" key="1">
    <source>
        <dbReference type="Pfam" id="PF09722"/>
    </source>
</evidence>